<proteinExistence type="predicted"/>
<organism evidence="1 2">
    <name type="scientific">Microbulbifer okhotskensis</name>
    <dbReference type="NCBI Taxonomy" id="2926617"/>
    <lineage>
        <taxon>Bacteria</taxon>
        <taxon>Pseudomonadati</taxon>
        <taxon>Pseudomonadota</taxon>
        <taxon>Gammaproteobacteria</taxon>
        <taxon>Cellvibrionales</taxon>
        <taxon>Microbulbiferaceae</taxon>
        <taxon>Microbulbifer</taxon>
    </lineage>
</organism>
<keyword evidence="2" id="KW-1185">Reference proteome</keyword>
<dbReference type="RefSeq" id="WP_252471262.1">
    <property type="nucleotide sequence ID" value="NZ_JALBWM010000097.1"/>
</dbReference>
<evidence type="ECO:0000313" key="1">
    <source>
        <dbReference type="EMBL" id="MCO1335998.1"/>
    </source>
</evidence>
<accession>A0A9X2J687</accession>
<gene>
    <name evidence="1" type="ORF">MO867_16835</name>
</gene>
<protein>
    <submittedName>
        <fullName evidence="1">Uncharacterized protein</fullName>
    </submittedName>
</protein>
<comment type="caution">
    <text evidence="1">The sequence shown here is derived from an EMBL/GenBank/DDBJ whole genome shotgun (WGS) entry which is preliminary data.</text>
</comment>
<evidence type="ECO:0000313" key="2">
    <source>
        <dbReference type="Proteomes" id="UP001139028"/>
    </source>
</evidence>
<sequence length="60" mass="6886">MSTTKVTENNSFKVEDKTDWNRLISESQDLADVKSSQDLENPVLQSNKFVKSEKKVSPRK</sequence>
<dbReference type="Proteomes" id="UP001139028">
    <property type="component" value="Unassembled WGS sequence"/>
</dbReference>
<dbReference type="AlphaFoldDB" id="A0A9X2J687"/>
<reference evidence="1" key="1">
    <citation type="journal article" date="2022" name="Arch. Microbiol.">
        <title>Microbulbifer okhotskensis sp. nov., isolated from a deep bottom sediment of the Okhotsk Sea.</title>
        <authorList>
            <person name="Romanenko L."/>
            <person name="Kurilenko V."/>
            <person name="Otstavnykh N."/>
            <person name="Velansky P."/>
            <person name="Isaeva M."/>
            <person name="Mikhailov V."/>
        </authorList>
    </citation>
    <scope>NUCLEOTIDE SEQUENCE</scope>
    <source>
        <strain evidence="1">OS29</strain>
    </source>
</reference>
<name>A0A9X2J687_9GAMM</name>
<dbReference type="EMBL" id="JALBWM010000097">
    <property type="protein sequence ID" value="MCO1335998.1"/>
    <property type="molecule type" value="Genomic_DNA"/>
</dbReference>